<dbReference type="InterPro" id="IPR002110">
    <property type="entry name" value="Ankyrin_rpt"/>
</dbReference>
<dbReference type="PANTHER" id="PTHR24189">
    <property type="entry name" value="MYOTROPHIN"/>
    <property type="match status" value="1"/>
</dbReference>
<organism evidence="4 5">
    <name type="scientific">Chaetoceros tenuissimus</name>
    <dbReference type="NCBI Taxonomy" id="426638"/>
    <lineage>
        <taxon>Eukaryota</taxon>
        <taxon>Sar</taxon>
        <taxon>Stramenopiles</taxon>
        <taxon>Ochrophyta</taxon>
        <taxon>Bacillariophyta</taxon>
        <taxon>Coscinodiscophyceae</taxon>
        <taxon>Chaetocerotophycidae</taxon>
        <taxon>Chaetocerotales</taxon>
        <taxon>Chaetocerotaceae</taxon>
        <taxon>Chaetoceros</taxon>
    </lineage>
</organism>
<dbReference type="SUPFAM" id="SSF48403">
    <property type="entry name" value="Ankyrin repeat"/>
    <property type="match status" value="1"/>
</dbReference>
<keyword evidence="1" id="KW-0677">Repeat</keyword>
<name>A0AAD3DAY6_9STRA</name>
<dbReference type="Gene3D" id="1.25.40.20">
    <property type="entry name" value="Ankyrin repeat-containing domain"/>
    <property type="match status" value="3"/>
</dbReference>
<evidence type="ECO:0000313" key="4">
    <source>
        <dbReference type="EMBL" id="GFH61073.1"/>
    </source>
</evidence>
<dbReference type="EMBL" id="BLLK01000069">
    <property type="protein sequence ID" value="GFH61073.1"/>
    <property type="molecule type" value="Genomic_DNA"/>
</dbReference>
<dbReference type="PROSITE" id="PS50088">
    <property type="entry name" value="ANK_REPEAT"/>
    <property type="match status" value="2"/>
</dbReference>
<dbReference type="SMART" id="SM00248">
    <property type="entry name" value="ANK"/>
    <property type="match status" value="7"/>
</dbReference>
<dbReference type="InterPro" id="IPR036770">
    <property type="entry name" value="Ankyrin_rpt-contain_sf"/>
</dbReference>
<dbReference type="PROSITE" id="PS50297">
    <property type="entry name" value="ANK_REP_REGION"/>
    <property type="match status" value="2"/>
</dbReference>
<dbReference type="PANTHER" id="PTHR24189:SF50">
    <property type="entry name" value="ANKYRIN REPEAT AND SOCS BOX PROTEIN 2"/>
    <property type="match status" value="1"/>
</dbReference>
<protein>
    <submittedName>
        <fullName evidence="4">Uncharacterized protein</fullName>
    </submittedName>
</protein>
<dbReference type="InterPro" id="IPR050745">
    <property type="entry name" value="Multifunctional_regulatory"/>
</dbReference>
<feature type="repeat" description="ANK" evidence="3">
    <location>
        <begin position="285"/>
        <end position="317"/>
    </location>
</feature>
<comment type="caution">
    <text evidence="4">The sequence shown here is derived from an EMBL/GenBank/DDBJ whole genome shotgun (WGS) entry which is preliminary data.</text>
</comment>
<feature type="repeat" description="ANK" evidence="3">
    <location>
        <begin position="216"/>
        <end position="248"/>
    </location>
</feature>
<sequence>MGNYLTTKSEPAPLLQPAIEGNLAKIKELVGHHIAATSLKSNDELANFVNDADEEGNSALIGAAFSGHLDICKFLIEDCHADVLQKNKIGCSPLWIACGYGHVDIVEYLVTYMNDSRNNLNVSAAFLEGNSTGDLPLLAAAFKGHVKVIEKALEILNDADVWDILISKNNSGDTLLHVVVSSGYEGPLLELLLESEQRLFDSNDFNERPLTMKNKAGLTPLLVACERNFVNIVKELIQRGADLQTSDENERRPLAIASFCGCMDVMEYLLTLDESKKAIDATEKNGCTALWLAARTGNDKMVKVLIDAGADASIRNNEGMTPQDTAEKYKKEKVVEYFAQSFSN</sequence>
<keyword evidence="2 3" id="KW-0040">ANK repeat</keyword>
<proteinExistence type="predicted"/>
<evidence type="ECO:0000256" key="2">
    <source>
        <dbReference type="ARBA" id="ARBA00023043"/>
    </source>
</evidence>
<gene>
    <name evidence="4" type="ORF">CTEN210_17549</name>
</gene>
<evidence type="ECO:0000256" key="3">
    <source>
        <dbReference type="PROSITE-ProRule" id="PRU00023"/>
    </source>
</evidence>
<evidence type="ECO:0000256" key="1">
    <source>
        <dbReference type="ARBA" id="ARBA00022737"/>
    </source>
</evidence>
<keyword evidence="5" id="KW-1185">Reference proteome</keyword>
<dbReference type="Pfam" id="PF12796">
    <property type="entry name" value="Ank_2"/>
    <property type="match status" value="3"/>
</dbReference>
<reference evidence="4 5" key="1">
    <citation type="journal article" date="2021" name="Sci. Rep.">
        <title>The genome of the diatom Chaetoceros tenuissimus carries an ancient integrated fragment of an extant virus.</title>
        <authorList>
            <person name="Hongo Y."/>
            <person name="Kimura K."/>
            <person name="Takaki Y."/>
            <person name="Yoshida Y."/>
            <person name="Baba S."/>
            <person name="Kobayashi G."/>
            <person name="Nagasaki K."/>
            <person name="Hano T."/>
            <person name="Tomaru Y."/>
        </authorList>
    </citation>
    <scope>NUCLEOTIDE SEQUENCE [LARGE SCALE GENOMIC DNA]</scope>
    <source>
        <strain evidence="4 5">NIES-3715</strain>
    </source>
</reference>
<accession>A0AAD3DAY6</accession>
<dbReference type="Proteomes" id="UP001054902">
    <property type="component" value="Unassembled WGS sequence"/>
</dbReference>
<evidence type="ECO:0000313" key="5">
    <source>
        <dbReference type="Proteomes" id="UP001054902"/>
    </source>
</evidence>
<dbReference type="AlphaFoldDB" id="A0AAD3DAY6"/>